<dbReference type="Pfam" id="PF20645">
    <property type="entry name" value="Rrn7_cyclin_C"/>
    <property type="match status" value="1"/>
</dbReference>
<dbReference type="GeneID" id="108044504"/>
<dbReference type="Proteomes" id="UP001652680">
    <property type="component" value="Unassembled WGS sequence"/>
</dbReference>
<name>A0A6P4F143_DRORH</name>
<proteinExistence type="inferred from homology"/>
<feature type="compositionally biased region" description="Basic and acidic residues" evidence="12">
    <location>
        <begin position="744"/>
        <end position="762"/>
    </location>
</feature>
<evidence type="ECO:0000256" key="2">
    <source>
        <dbReference type="ARBA" id="ARBA00006899"/>
    </source>
</evidence>
<evidence type="ECO:0000313" key="16">
    <source>
        <dbReference type="Proteomes" id="UP001652680"/>
    </source>
</evidence>
<evidence type="ECO:0000256" key="1">
    <source>
        <dbReference type="ARBA" id="ARBA00004604"/>
    </source>
</evidence>
<keyword evidence="7" id="KW-0805">Transcription regulation</keyword>
<dbReference type="CTD" id="9014"/>
<reference evidence="15" key="3">
    <citation type="submission" date="2025-05" db="UniProtKB">
        <authorList>
            <consortium name="EnsemblMetazoa"/>
        </authorList>
    </citation>
    <scope>IDENTIFICATION</scope>
</reference>
<sequence length="873" mass="102451">MEEVLGVLELENMQCEVCGEKTFQEREGYYYCVECGMQKDQIRAVDLTADENFNETAPGKYASRTIRQPKKDAPKEKDNDITSWEFYNYVLRGFLQELLNMGAKPELKLMTLQVWAAYMSRMEVAFFRNNEMGLPKLNVRALHRDARILYNRKRLKVKRGKRTRASGDANDDRAKFRLWNKTKRDLDASRFTKMGVPSESEGEHSLRLQWSLHARRTLKRHMPLKHLDKHSQDSKSSMGCHDLRPMVKTLKHFDRNMFCLNLTKLYVVLGIALNMVEDDIQLTDLLRFIDEEHLTKRYLLNYLPENVAAKGKALFKEMEFGNHRDKCTYKALRLNIGYMSGYINLSEFQKPNLHSLAERYILELGLPPRLVKYVGSLIDLYPPSFFNAMGPHMYPRFEARTMAYILYAMKLLFGLDDVKEQLISESAAKINEHLVEAGGDEAPLLFVFTEWMQFVEIRKVIVSHYNQSFANRFGVATQIGRQVDDILAKERKEKEQGYNYDEMQGTPAMQRQHENLTHIIETMLKEHFGESSQKSADKDHIEFQPSLTPAHSYFQRILLYASQSDGAHMSLRIPDCMHVNHAQRDLDPFVMETEKLSHYLSQLSLNLRVEEVACQEDIQEVGIYRPLQHIRSDKREFRANTDIKTETWLGELKRKEKRPDFKFFQPTGTYGARYLNSLTKHYKKREGLEANNPYWEITKTPSYMLKVNDKEVLLDTLSSLQTFEEGSMDPLKVPLDLPRRHLERSQISEEAEKNKEDKRTEDTSEGPRSSDELLLRVSNFDCWLLHGYNSHIRESDKRELRQFFPCSFRWLLETCAATIGVSWDVLYEQLLILEVMFHHSIGDWSNHRELLCIQHKNQRKDIRTLARTYKEFW</sequence>
<feature type="region of interest" description="Disordered" evidence="12">
    <location>
        <begin position="744"/>
        <end position="770"/>
    </location>
</feature>
<reference evidence="16" key="1">
    <citation type="journal article" date="2021" name="Elife">
        <title>Highly contiguous assemblies of 101 drosophilid genomes.</title>
        <authorList>
            <person name="Kim B.Y."/>
            <person name="Wang J.R."/>
            <person name="Miller D.E."/>
            <person name="Barmina O."/>
            <person name="Delaney E."/>
            <person name="Thompson A."/>
            <person name="Comeault A.A."/>
            <person name="Peede D."/>
            <person name="D'Agostino E.R."/>
            <person name="Pelaez J."/>
            <person name="Aguilar J.M."/>
            <person name="Haji D."/>
            <person name="Matsunaga T."/>
            <person name="Armstrong E.E."/>
            <person name="Zych M."/>
            <person name="Ogawa Y."/>
            <person name="Stamenkovic-Radak M."/>
            <person name="Jelic M."/>
            <person name="Veselinovic M.S."/>
            <person name="Tanaskovic M."/>
            <person name="Eric P."/>
            <person name="Gao J.J."/>
            <person name="Katoh T.K."/>
            <person name="Toda M.J."/>
            <person name="Watabe H."/>
            <person name="Watada M."/>
            <person name="Davis J.S."/>
            <person name="Moyle L.C."/>
            <person name="Manoli G."/>
            <person name="Bertolini E."/>
            <person name="Kostal V."/>
            <person name="Hawley R.S."/>
            <person name="Takahashi A."/>
            <person name="Jones C.D."/>
            <person name="Price D.K."/>
            <person name="Whiteman N."/>
            <person name="Kopp A."/>
            <person name="Matute D.R."/>
            <person name="Petrov D.A."/>
        </authorList>
    </citation>
    <scope>NUCLEOTIDE SEQUENCE [LARGE SCALE GENOMIC DNA]</scope>
</reference>
<keyword evidence="10" id="KW-0539">Nucleus</keyword>
<dbReference type="Pfam" id="PF11781">
    <property type="entry name" value="Zn_ribbon_RRN7"/>
    <property type="match status" value="1"/>
</dbReference>
<dbReference type="GO" id="GO:0005668">
    <property type="term" value="C:RNA polymerase transcription factor SL1 complex"/>
    <property type="evidence" value="ECO:0007669"/>
    <property type="project" value="TreeGrafter"/>
</dbReference>
<keyword evidence="9" id="KW-0804">Transcription</keyword>
<dbReference type="GO" id="GO:0001164">
    <property type="term" value="F:RNA polymerase I core promoter sequence-specific DNA binding"/>
    <property type="evidence" value="ECO:0007669"/>
    <property type="project" value="InterPro"/>
</dbReference>
<dbReference type="GO" id="GO:0070860">
    <property type="term" value="C:RNA polymerase I core factor complex"/>
    <property type="evidence" value="ECO:0007669"/>
    <property type="project" value="InterPro"/>
</dbReference>
<keyword evidence="16" id="KW-1185">Reference proteome</keyword>
<dbReference type="GO" id="GO:0042790">
    <property type="term" value="P:nucleolar large rRNA transcription by RNA polymerase I"/>
    <property type="evidence" value="ECO:0007669"/>
    <property type="project" value="TreeGrafter"/>
</dbReference>
<dbReference type="InterPro" id="IPR048538">
    <property type="entry name" value="Rrn7_cyclin_C"/>
</dbReference>
<evidence type="ECO:0000256" key="9">
    <source>
        <dbReference type="ARBA" id="ARBA00023163"/>
    </source>
</evidence>
<dbReference type="InterPro" id="IPR021752">
    <property type="entry name" value="TF_Rrn7_Zf"/>
</dbReference>
<evidence type="ECO:0000259" key="13">
    <source>
        <dbReference type="Pfam" id="PF11781"/>
    </source>
</evidence>
<keyword evidence="6" id="KW-0862">Zinc</keyword>
<protein>
    <recommendedName>
        <fullName evidence="3">TATA box-binding protein-associated factor RNA polymerase I subunit B</fullName>
    </recommendedName>
    <alternativeName>
        <fullName evidence="11">TATA box-binding protein-associated factor 1B</fullName>
    </alternativeName>
</protein>
<comment type="similarity">
    <text evidence="2">Belongs to the RRN7/TAF1B family.</text>
</comment>
<feature type="domain" description="RRN7-type" evidence="13">
    <location>
        <begin position="11"/>
        <end position="39"/>
    </location>
</feature>
<dbReference type="OrthoDB" id="10069252at2759"/>
<keyword evidence="8" id="KW-0238">DNA-binding</keyword>
<organism evidence="17">
    <name type="scientific">Drosophila rhopaloa</name>
    <name type="common">Fruit fly</name>
    <dbReference type="NCBI Taxonomy" id="1041015"/>
    <lineage>
        <taxon>Eukaryota</taxon>
        <taxon>Metazoa</taxon>
        <taxon>Ecdysozoa</taxon>
        <taxon>Arthropoda</taxon>
        <taxon>Hexapoda</taxon>
        <taxon>Insecta</taxon>
        <taxon>Pterygota</taxon>
        <taxon>Neoptera</taxon>
        <taxon>Endopterygota</taxon>
        <taxon>Diptera</taxon>
        <taxon>Brachycera</taxon>
        <taxon>Muscomorpha</taxon>
        <taxon>Ephydroidea</taxon>
        <taxon>Drosophilidae</taxon>
        <taxon>Drosophila</taxon>
        <taxon>Sophophora</taxon>
    </lineage>
</organism>
<evidence type="ECO:0000256" key="10">
    <source>
        <dbReference type="ARBA" id="ARBA00023242"/>
    </source>
</evidence>
<dbReference type="PANTHER" id="PTHR31576:SF2">
    <property type="entry name" value="TATA BOX-BINDING PROTEIN-ASSOCIATED FACTOR RNA POLYMERASE I SUBUNIT B"/>
    <property type="match status" value="1"/>
</dbReference>
<evidence type="ECO:0000256" key="4">
    <source>
        <dbReference type="ARBA" id="ARBA00022723"/>
    </source>
</evidence>
<evidence type="ECO:0000313" key="15">
    <source>
        <dbReference type="EnsemblMetazoa" id="XP_016979031.1"/>
    </source>
</evidence>
<feature type="domain" description="Rrn7/TAF1B C-terminal cyclin" evidence="14">
    <location>
        <begin position="347"/>
        <end position="463"/>
    </location>
</feature>
<dbReference type="RefSeq" id="XP_016979031.1">
    <property type="nucleotide sequence ID" value="XM_017123542.1"/>
</dbReference>
<evidence type="ECO:0000256" key="5">
    <source>
        <dbReference type="ARBA" id="ARBA00022771"/>
    </source>
</evidence>
<evidence type="ECO:0000256" key="3">
    <source>
        <dbReference type="ARBA" id="ARBA00018994"/>
    </source>
</evidence>
<dbReference type="InterPro" id="IPR033599">
    <property type="entry name" value="TAF1B/Rrn7"/>
</dbReference>
<dbReference type="OMA" id="REGYYYC"/>
<evidence type="ECO:0000256" key="11">
    <source>
        <dbReference type="ARBA" id="ARBA00032500"/>
    </source>
</evidence>
<evidence type="ECO:0000256" key="8">
    <source>
        <dbReference type="ARBA" id="ARBA00023125"/>
    </source>
</evidence>
<evidence type="ECO:0000256" key="6">
    <source>
        <dbReference type="ARBA" id="ARBA00022833"/>
    </source>
</evidence>
<evidence type="ECO:0000256" key="7">
    <source>
        <dbReference type="ARBA" id="ARBA00023015"/>
    </source>
</evidence>
<evidence type="ECO:0000259" key="14">
    <source>
        <dbReference type="Pfam" id="PF20645"/>
    </source>
</evidence>
<dbReference type="GO" id="GO:0008270">
    <property type="term" value="F:zinc ion binding"/>
    <property type="evidence" value="ECO:0007669"/>
    <property type="project" value="UniProtKB-KW"/>
</dbReference>
<dbReference type="AlphaFoldDB" id="A0A6P4F143"/>
<keyword evidence="5" id="KW-0863">Zinc-finger</keyword>
<dbReference type="PANTHER" id="PTHR31576">
    <property type="entry name" value="TATA BOX-BINDING PROTEIN-ASSOCIATED FACTOR RNA POLYMERASE I SUBUNIT B"/>
    <property type="match status" value="1"/>
</dbReference>
<comment type="subcellular location">
    <subcellularLocation>
        <location evidence="1">Nucleus</location>
        <location evidence="1">Nucleolus</location>
    </subcellularLocation>
</comment>
<dbReference type="EnsemblMetazoa" id="XM_017123542.2">
    <property type="protein sequence ID" value="XP_016979031.1"/>
    <property type="gene ID" value="LOC108044504"/>
</dbReference>
<gene>
    <name evidence="17" type="primary">LOC108044504</name>
    <name evidence="15" type="synonym">108044504</name>
</gene>
<keyword evidence="4" id="KW-0479">Metal-binding</keyword>
<evidence type="ECO:0000313" key="17">
    <source>
        <dbReference type="RefSeq" id="XP_016979031.1"/>
    </source>
</evidence>
<reference evidence="17" key="2">
    <citation type="submission" date="2025-04" db="UniProtKB">
        <authorList>
            <consortium name="RefSeq"/>
        </authorList>
    </citation>
    <scope>IDENTIFICATION</scope>
</reference>
<evidence type="ECO:0000256" key="12">
    <source>
        <dbReference type="SAM" id="MobiDB-lite"/>
    </source>
</evidence>
<accession>A0A6P4F143</accession>